<evidence type="ECO:0000256" key="2">
    <source>
        <dbReference type="ARBA" id="ARBA00023125"/>
    </source>
</evidence>
<sequence length="148" mass="16500">MAVTEQTCSIARSLEVLGERWTFLILREALSGTSRFADFRSALGVAPDILSDRLATLVDAGVLEKRPYREPGARARDSYHLTEAGHELKVVLGALQQWGDQHRPYEPGPTVVRRSADGRPLHVAFVDEEGVEVPLDEVRFRRTSTYPA</sequence>
<keyword evidence="6" id="KW-1185">Reference proteome</keyword>
<keyword evidence="1" id="KW-0805">Transcription regulation</keyword>
<dbReference type="PANTHER" id="PTHR33204:SF18">
    <property type="entry name" value="TRANSCRIPTIONAL REGULATORY PROTEIN"/>
    <property type="match status" value="1"/>
</dbReference>
<feature type="domain" description="HTH hxlR-type" evidence="4">
    <location>
        <begin position="8"/>
        <end position="107"/>
    </location>
</feature>
<dbReference type="Proteomes" id="UP000321261">
    <property type="component" value="Unassembled WGS sequence"/>
</dbReference>
<reference evidence="5 6" key="1">
    <citation type="submission" date="2019-06" db="EMBL/GenBank/DDBJ databases">
        <title>Sequencing the genomes of 1000 actinobacteria strains.</title>
        <authorList>
            <person name="Klenk H.-P."/>
        </authorList>
    </citation>
    <scope>NUCLEOTIDE SEQUENCE [LARGE SCALE GENOMIC DNA]</scope>
    <source>
        <strain evidence="5 6">DSM 45671</strain>
    </source>
</reference>
<evidence type="ECO:0000313" key="5">
    <source>
        <dbReference type="EMBL" id="TWF78748.1"/>
    </source>
</evidence>
<gene>
    <name evidence="5" type="ORF">FHX44_114671</name>
</gene>
<dbReference type="AlphaFoldDB" id="A0A561SV58"/>
<proteinExistence type="predicted"/>
<accession>A0A561SV58</accession>
<keyword evidence="2" id="KW-0238">DNA-binding</keyword>
<organism evidence="5 6">
    <name type="scientific">Pseudonocardia hierapolitana</name>
    <dbReference type="NCBI Taxonomy" id="1128676"/>
    <lineage>
        <taxon>Bacteria</taxon>
        <taxon>Bacillati</taxon>
        <taxon>Actinomycetota</taxon>
        <taxon>Actinomycetes</taxon>
        <taxon>Pseudonocardiales</taxon>
        <taxon>Pseudonocardiaceae</taxon>
        <taxon>Pseudonocardia</taxon>
    </lineage>
</organism>
<dbReference type="InterPro" id="IPR002577">
    <property type="entry name" value="HTH_HxlR"/>
</dbReference>
<dbReference type="EMBL" id="VIWU01000001">
    <property type="protein sequence ID" value="TWF78748.1"/>
    <property type="molecule type" value="Genomic_DNA"/>
</dbReference>
<comment type="caution">
    <text evidence="5">The sequence shown here is derived from an EMBL/GenBank/DDBJ whole genome shotgun (WGS) entry which is preliminary data.</text>
</comment>
<protein>
    <submittedName>
        <fullName evidence="5">HxlR family transcriptional regulator</fullName>
    </submittedName>
</protein>
<evidence type="ECO:0000256" key="1">
    <source>
        <dbReference type="ARBA" id="ARBA00023015"/>
    </source>
</evidence>
<dbReference type="PROSITE" id="PS51118">
    <property type="entry name" value="HTH_HXLR"/>
    <property type="match status" value="1"/>
</dbReference>
<dbReference type="RefSeq" id="WP_147257705.1">
    <property type="nucleotide sequence ID" value="NZ_VIWU01000001.1"/>
</dbReference>
<dbReference type="InterPro" id="IPR036388">
    <property type="entry name" value="WH-like_DNA-bd_sf"/>
</dbReference>
<dbReference type="OrthoDB" id="5181972at2"/>
<keyword evidence="3" id="KW-0804">Transcription</keyword>
<dbReference type="InterPro" id="IPR036390">
    <property type="entry name" value="WH_DNA-bd_sf"/>
</dbReference>
<dbReference type="SUPFAM" id="SSF46785">
    <property type="entry name" value="Winged helix' DNA-binding domain"/>
    <property type="match status" value="1"/>
</dbReference>
<evidence type="ECO:0000256" key="3">
    <source>
        <dbReference type="ARBA" id="ARBA00023163"/>
    </source>
</evidence>
<dbReference type="PANTHER" id="PTHR33204">
    <property type="entry name" value="TRANSCRIPTIONAL REGULATOR, MARR FAMILY"/>
    <property type="match status" value="1"/>
</dbReference>
<evidence type="ECO:0000259" key="4">
    <source>
        <dbReference type="PROSITE" id="PS51118"/>
    </source>
</evidence>
<dbReference type="GO" id="GO:0003677">
    <property type="term" value="F:DNA binding"/>
    <property type="evidence" value="ECO:0007669"/>
    <property type="project" value="UniProtKB-KW"/>
</dbReference>
<evidence type="ECO:0000313" key="6">
    <source>
        <dbReference type="Proteomes" id="UP000321261"/>
    </source>
</evidence>
<dbReference type="Gene3D" id="1.10.10.10">
    <property type="entry name" value="Winged helix-like DNA-binding domain superfamily/Winged helix DNA-binding domain"/>
    <property type="match status" value="1"/>
</dbReference>
<name>A0A561SV58_9PSEU</name>
<dbReference type="Pfam" id="PF01638">
    <property type="entry name" value="HxlR"/>
    <property type="match status" value="1"/>
</dbReference>